<keyword evidence="2" id="KW-1185">Reference proteome</keyword>
<organism evidence="1 2">
    <name type="scientific">Capsella rubella</name>
    <dbReference type="NCBI Taxonomy" id="81985"/>
    <lineage>
        <taxon>Eukaryota</taxon>
        <taxon>Viridiplantae</taxon>
        <taxon>Streptophyta</taxon>
        <taxon>Embryophyta</taxon>
        <taxon>Tracheophyta</taxon>
        <taxon>Spermatophyta</taxon>
        <taxon>Magnoliopsida</taxon>
        <taxon>eudicotyledons</taxon>
        <taxon>Gunneridae</taxon>
        <taxon>Pentapetalae</taxon>
        <taxon>rosids</taxon>
        <taxon>malvids</taxon>
        <taxon>Brassicales</taxon>
        <taxon>Brassicaceae</taxon>
        <taxon>Camelineae</taxon>
        <taxon>Capsella</taxon>
    </lineage>
</organism>
<reference evidence="2" key="1">
    <citation type="journal article" date="2013" name="Nat. Genet.">
        <title>The Capsella rubella genome and the genomic consequences of rapid mating system evolution.</title>
        <authorList>
            <person name="Slotte T."/>
            <person name="Hazzouri K.M."/>
            <person name="Agren J.A."/>
            <person name="Koenig D."/>
            <person name="Maumus F."/>
            <person name="Guo Y.L."/>
            <person name="Steige K."/>
            <person name="Platts A.E."/>
            <person name="Escobar J.S."/>
            <person name="Newman L.K."/>
            <person name="Wang W."/>
            <person name="Mandakova T."/>
            <person name="Vello E."/>
            <person name="Smith L.M."/>
            <person name="Henz S.R."/>
            <person name="Steffen J."/>
            <person name="Takuno S."/>
            <person name="Brandvain Y."/>
            <person name="Coop G."/>
            <person name="Andolfatto P."/>
            <person name="Hu T.T."/>
            <person name="Blanchette M."/>
            <person name="Clark R.M."/>
            <person name="Quesneville H."/>
            <person name="Nordborg M."/>
            <person name="Gaut B.S."/>
            <person name="Lysak M.A."/>
            <person name="Jenkins J."/>
            <person name="Grimwood J."/>
            <person name="Chapman J."/>
            <person name="Prochnik S."/>
            <person name="Shu S."/>
            <person name="Rokhsar D."/>
            <person name="Schmutz J."/>
            <person name="Weigel D."/>
            <person name="Wright S.I."/>
        </authorList>
    </citation>
    <scope>NUCLEOTIDE SEQUENCE [LARGE SCALE GENOMIC DNA]</scope>
    <source>
        <strain evidence="2">cv. Monte Gargano</strain>
    </source>
</reference>
<proteinExistence type="predicted"/>
<dbReference type="InterPro" id="IPR038765">
    <property type="entry name" value="Papain-like_cys_pep_sf"/>
</dbReference>
<evidence type="ECO:0008006" key="3">
    <source>
        <dbReference type="Google" id="ProtNLM"/>
    </source>
</evidence>
<gene>
    <name evidence="1" type="ORF">CARUB_v10028699mg</name>
</gene>
<evidence type="ECO:0000313" key="1">
    <source>
        <dbReference type="EMBL" id="EOA12780.1"/>
    </source>
</evidence>
<sequence length="230" mass="26802">MDGDIPNLQGKIAALRTSIEENSQRIYDKEEPFSWREIHPEFFSDYIQLADECWAVILYRGYFAAFFMENSRSCELDVCTIIKGVDARYKLSGGGIVSMDHAKPFMLEHARDLKFHHRPKKNHDERDFEAFEKRIIGLARRVPVGTMLDFLPSMEEWDGNSIFVPTEIDLIRKFLEKLPYHGYFVSGIDSENGIDFWKGQDSGGRDFGDQGFVRIARHYRLIKQVFEFTV</sequence>
<dbReference type="EMBL" id="KB870812">
    <property type="protein sequence ID" value="EOA12780.1"/>
    <property type="molecule type" value="Genomic_DNA"/>
</dbReference>
<evidence type="ECO:0000313" key="2">
    <source>
        <dbReference type="Proteomes" id="UP000029121"/>
    </source>
</evidence>
<dbReference type="SUPFAM" id="SSF54001">
    <property type="entry name" value="Cysteine proteinases"/>
    <property type="match status" value="1"/>
</dbReference>
<dbReference type="AlphaFoldDB" id="R0GKF5"/>
<name>R0GKF5_9BRAS</name>
<dbReference type="Proteomes" id="UP000029121">
    <property type="component" value="Unassembled WGS sequence"/>
</dbReference>
<dbReference type="Gene3D" id="3.90.70.10">
    <property type="entry name" value="Cysteine proteinases"/>
    <property type="match status" value="1"/>
</dbReference>
<accession>R0GKF5</accession>
<protein>
    <recommendedName>
        <fullName evidence="3">Peptidase C1A papain C-terminal domain-containing protein</fullName>
    </recommendedName>
</protein>